<dbReference type="RefSeq" id="WP_253771585.1">
    <property type="nucleotide sequence ID" value="NZ_BAAAVE010000006.1"/>
</dbReference>
<evidence type="ECO:0008006" key="3">
    <source>
        <dbReference type="Google" id="ProtNLM"/>
    </source>
</evidence>
<evidence type="ECO:0000313" key="2">
    <source>
        <dbReference type="Proteomes" id="UP001320766"/>
    </source>
</evidence>
<keyword evidence="2" id="KW-1185">Reference proteome</keyword>
<name>A0ABT1K290_9ACTN</name>
<evidence type="ECO:0000313" key="1">
    <source>
        <dbReference type="EMBL" id="MCP2348119.1"/>
    </source>
</evidence>
<dbReference type="EMBL" id="JAMZEC010000001">
    <property type="protein sequence ID" value="MCP2348119.1"/>
    <property type="molecule type" value="Genomic_DNA"/>
</dbReference>
<dbReference type="Proteomes" id="UP001320766">
    <property type="component" value="Unassembled WGS sequence"/>
</dbReference>
<comment type="caution">
    <text evidence="1">The sequence shown here is derived from an EMBL/GenBank/DDBJ whole genome shotgun (WGS) entry which is preliminary data.</text>
</comment>
<reference evidence="1 2" key="1">
    <citation type="submission" date="2022-06" db="EMBL/GenBank/DDBJ databases">
        <title>Sequencing the genomes of 1000 actinobacteria strains.</title>
        <authorList>
            <person name="Klenk H.-P."/>
        </authorList>
    </citation>
    <scope>NUCLEOTIDE SEQUENCE [LARGE SCALE GENOMIC DNA]</scope>
    <source>
        <strain evidence="1 2">DSM 44170</strain>
    </source>
</reference>
<protein>
    <recommendedName>
        <fullName evidence="3">Beta-galactosidase C-terminal domain-containing protein</fullName>
    </recommendedName>
</protein>
<proteinExistence type="predicted"/>
<sequence>MDAGTKTVLKAGPTKGSMVVGDVPPGKDALWVLFNCRGDGTAEISLEPGVKMPFTCLDGLISPIMNRLDLGHRKTLTVRVQAPESVEWALRVTR</sequence>
<organism evidence="1 2">
    <name type="scientific">Nonomuraea roseoviolacea subsp. carminata</name>
    <dbReference type="NCBI Taxonomy" id="160689"/>
    <lineage>
        <taxon>Bacteria</taxon>
        <taxon>Bacillati</taxon>
        <taxon>Actinomycetota</taxon>
        <taxon>Actinomycetes</taxon>
        <taxon>Streptosporangiales</taxon>
        <taxon>Streptosporangiaceae</taxon>
        <taxon>Nonomuraea</taxon>
    </lineage>
</organism>
<gene>
    <name evidence="1" type="ORF">HD595_004241</name>
</gene>
<accession>A0ABT1K290</accession>